<dbReference type="Proteomes" id="UP000218231">
    <property type="component" value="Unassembled WGS sequence"/>
</dbReference>
<reference evidence="1 2" key="1">
    <citation type="journal article" date="2017" name="Curr. Biol.">
        <title>Genome architecture and evolution of a unichromosomal asexual nematode.</title>
        <authorList>
            <person name="Fradin H."/>
            <person name="Zegar C."/>
            <person name="Gutwein M."/>
            <person name="Lucas J."/>
            <person name="Kovtun M."/>
            <person name="Corcoran D."/>
            <person name="Baugh L.R."/>
            <person name="Kiontke K."/>
            <person name="Gunsalus K."/>
            <person name="Fitch D.H."/>
            <person name="Piano F."/>
        </authorList>
    </citation>
    <scope>NUCLEOTIDE SEQUENCE [LARGE SCALE GENOMIC DNA]</scope>
    <source>
        <strain evidence="1">PF1309</strain>
    </source>
</reference>
<sequence>MKSRMNWQMTSRLRKVTKKMSKWGRSLRSCLTFCQSCLSSTAQNNFNHVGNQLRRCRAERTAFDKCFFSTLRASNAIPTASIDESLRPFSDVFVHFRSSLDSCFLRSPFASERSFFAPLLVDDDALYLRTIYTSELSSRLWSLPELNSPRPSLDALAICHVDNFKSHLFGSGNIHTQIPVNNTSSCLLQESELLCYRDTLDRNPDYLQLIYSRDFSLRTCLRKSCSILFEYHFPSSNLTASAQRLSARIAIIHDCAPASARQKPNWKSLCKWR</sequence>
<organism evidence="1 2">
    <name type="scientific">Diploscapter pachys</name>
    <dbReference type="NCBI Taxonomy" id="2018661"/>
    <lineage>
        <taxon>Eukaryota</taxon>
        <taxon>Metazoa</taxon>
        <taxon>Ecdysozoa</taxon>
        <taxon>Nematoda</taxon>
        <taxon>Chromadorea</taxon>
        <taxon>Rhabditida</taxon>
        <taxon>Rhabditina</taxon>
        <taxon>Rhabditomorpha</taxon>
        <taxon>Rhabditoidea</taxon>
        <taxon>Rhabditidae</taxon>
        <taxon>Diploscapter</taxon>
    </lineage>
</organism>
<comment type="caution">
    <text evidence="1">The sequence shown here is derived from an EMBL/GenBank/DDBJ whole genome shotgun (WGS) entry which is preliminary data.</text>
</comment>
<keyword evidence="2" id="KW-1185">Reference proteome</keyword>
<gene>
    <name evidence="1" type="ORF">WR25_13435</name>
</gene>
<proteinExistence type="predicted"/>
<dbReference type="STRING" id="2018661.A0A2A2KGF5"/>
<protein>
    <submittedName>
        <fullName evidence="1">Uncharacterized protein</fullName>
    </submittedName>
</protein>
<accession>A0A2A2KGF5</accession>
<dbReference type="EMBL" id="LIAE01008670">
    <property type="protein sequence ID" value="PAV73015.1"/>
    <property type="molecule type" value="Genomic_DNA"/>
</dbReference>
<dbReference type="OrthoDB" id="5871443at2759"/>
<name>A0A2A2KGF5_9BILA</name>
<evidence type="ECO:0000313" key="1">
    <source>
        <dbReference type="EMBL" id="PAV73015.1"/>
    </source>
</evidence>
<dbReference type="AlphaFoldDB" id="A0A2A2KGF5"/>
<evidence type="ECO:0000313" key="2">
    <source>
        <dbReference type="Proteomes" id="UP000218231"/>
    </source>
</evidence>